<dbReference type="GO" id="GO:0004563">
    <property type="term" value="F:beta-N-acetylhexosaminidase activity"/>
    <property type="evidence" value="ECO:0007669"/>
    <property type="project" value="UniProtKB-EC"/>
</dbReference>
<dbReference type="InterPro" id="IPR017853">
    <property type="entry name" value="GH"/>
</dbReference>
<dbReference type="SUPFAM" id="SSF51445">
    <property type="entry name" value="(Trans)glycosidases"/>
    <property type="match status" value="1"/>
</dbReference>
<evidence type="ECO:0000256" key="4">
    <source>
        <dbReference type="ARBA" id="ARBA00023180"/>
    </source>
</evidence>
<comment type="caution">
    <text evidence="11">The sequence shown here is derived from an EMBL/GenBank/DDBJ whole genome shotgun (WGS) entry which is preliminary data.</text>
</comment>
<proteinExistence type="inferred from homology"/>
<dbReference type="Gene3D" id="3.30.379.10">
    <property type="entry name" value="Chitobiase/beta-hexosaminidase domain 2-like"/>
    <property type="match status" value="1"/>
</dbReference>
<dbReference type="InterPro" id="IPR025705">
    <property type="entry name" value="Beta_hexosaminidase_sua/sub"/>
</dbReference>
<evidence type="ECO:0000313" key="11">
    <source>
        <dbReference type="EMBL" id="TRY71753.1"/>
    </source>
</evidence>
<evidence type="ECO:0000256" key="8">
    <source>
        <dbReference type="SAM" id="SignalP"/>
    </source>
</evidence>
<dbReference type="GO" id="GO:0030203">
    <property type="term" value="P:glycosaminoglycan metabolic process"/>
    <property type="evidence" value="ECO:0007669"/>
    <property type="project" value="TreeGrafter"/>
</dbReference>
<dbReference type="Pfam" id="PF14845">
    <property type="entry name" value="Glycohydro_20b2"/>
    <property type="match status" value="1"/>
</dbReference>
<evidence type="ECO:0000256" key="2">
    <source>
        <dbReference type="ARBA" id="ARBA00006285"/>
    </source>
</evidence>
<dbReference type="GO" id="GO:0005975">
    <property type="term" value="P:carbohydrate metabolic process"/>
    <property type="evidence" value="ECO:0007669"/>
    <property type="project" value="InterPro"/>
</dbReference>
<sequence>MNSPVRVVTCLLYAFITFCGVNAEGDDFKPIPPKAGSWVGPTTGEVWPNPQIRFRQNSFFVLQVDQFEFKLNNAAASSDIVNESVVRFKDRMFPGQAQRAREARQTRFRFQPPLNGRESTEFSYNVGQLDTIHVILESACGNCEKYPYMGMNETYEIVLNPDSSEEQFVVSSSVWGLLRGLESISQMVYISPENNYSYQINVTRVIDFPRFPHRGFMLDTARHYLSMNTILQTLDLMEMNKLNVLHWHIVDTESFPYQSTTFPDLSAKGAYDPYTHVYSQEDVRLIIESARVRGIRVMVEFDTPGHTQSWEKGQPGLLTECYDPTTERPNGRYGPMDPTKNEVFEFLTELYQEISEVFPEEYIHIGGDEVSTNCWRSNPFVNDFMNQWNITGDYKRLESYFIETLLVIVDKLPRNNIPVVWQEVFDNGDNISPETVVQVWKNWGIGWRNRMQAITTAGQPAILSAPYYLNYIKYGSDWTCIWAEFVNSINLIPRAWPRASAVAERLWSSRDTRNISEASSRLQEHECRMLGRGYPVSPVVGAGFCSVKWN</sequence>
<dbReference type="Proteomes" id="UP000318571">
    <property type="component" value="Chromosome 7"/>
</dbReference>
<feature type="signal peptide" evidence="8">
    <location>
        <begin position="1"/>
        <end position="23"/>
    </location>
</feature>
<dbReference type="OMA" id="HECRMLG"/>
<dbReference type="PANTHER" id="PTHR22600">
    <property type="entry name" value="BETA-HEXOSAMINIDASE"/>
    <property type="match status" value="1"/>
</dbReference>
<dbReference type="PRINTS" id="PR00738">
    <property type="entry name" value="GLHYDRLASE20"/>
</dbReference>
<comment type="catalytic activity">
    <reaction evidence="1 6">
        <text>Hydrolysis of terminal non-reducing N-acetyl-D-hexosamine residues in N-acetyl-beta-D-hexosaminides.</text>
        <dbReference type="EC" id="3.2.1.52"/>
    </reaction>
</comment>
<dbReference type="STRING" id="6832.A0A553P235"/>
<feature type="domain" description="Glycoside hydrolase family 20 catalytic" evidence="9">
    <location>
        <begin position="211"/>
        <end position="474"/>
    </location>
</feature>
<dbReference type="Pfam" id="PF00728">
    <property type="entry name" value="Glyco_hydro_20"/>
    <property type="match status" value="2"/>
</dbReference>
<evidence type="ECO:0000256" key="5">
    <source>
        <dbReference type="ARBA" id="ARBA00023295"/>
    </source>
</evidence>
<reference evidence="11 12" key="1">
    <citation type="journal article" date="2018" name="Nat. Ecol. Evol.">
        <title>Genomic signatures of mitonuclear coevolution across populations of Tigriopus californicus.</title>
        <authorList>
            <person name="Barreto F.S."/>
            <person name="Watson E.T."/>
            <person name="Lima T.G."/>
            <person name="Willett C.S."/>
            <person name="Edmands S."/>
            <person name="Li W."/>
            <person name="Burton R.S."/>
        </authorList>
    </citation>
    <scope>NUCLEOTIDE SEQUENCE [LARGE SCALE GENOMIC DNA]</scope>
    <source>
        <strain evidence="11 12">San Diego</strain>
    </source>
</reference>
<keyword evidence="4" id="KW-0325">Glycoprotein</keyword>
<name>A0A553P235_TIGCA</name>
<dbReference type="CDD" id="cd06562">
    <property type="entry name" value="GH20_HexA_HexB-like"/>
    <property type="match status" value="1"/>
</dbReference>
<dbReference type="GO" id="GO:0006689">
    <property type="term" value="P:ganglioside catabolic process"/>
    <property type="evidence" value="ECO:0007669"/>
    <property type="project" value="TreeGrafter"/>
</dbReference>
<dbReference type="InterPro" id="IPR015883">
    <property type="entry name" value="Glyco_hydro_20_cat"/>
</dbReference>
<evidence type="ECO:0000313" key="12">
    <source>
        <dbReference type="Proteomes" id="UP000318571"/>
    </source>
</evidence>
<feature type="chain" id="PRO_5022168830" description="Beta-hexosaminidase" evidence="8">
    <location>
        <begin position="24"/>
        <end position="550"/>
    </location>
</feature>
<dbReference type="EMBL" id="VCGU01000008">
    <property type="protein sequence ID" value="TRY71753.1"/>
    <property type="molecule type" value="Genomic_DNA"/>
</dbReference>
<dbReference type="AlphaFoldDB" id="A0A553P235"/>
<feature type="domain" description="Beta-hexosaminidase eukaryotic type N-terminal" evidence="10">
    <location>
        <begin position="46"/>
        <end position="187"/>
    </location>
</feature>
<dbReference type="EC" id="3.2.1.52" evidence="6"/>
<accession>A0A553P235</accession>
<keyword evidence="3 6" id="KW-0378">Hydrolase</keyword>
<dbReference type="PANTHER" id="PTHR22600:SF21">
    <property type="entry name" value="BETA-HEXOSAMINIDASE A"/>
    <property type="match status" value="1"/>
</dbReference>
<dbReference type="PIRSF" id="PIRSF001093">
    <property type="entry name" value="B-hxosamndse_ab_euk"/>
    <property type="match status" value="1"/>
</dbReference>
<dbReference type="InterPro" id="IPR029019">
    <property type="entry name" value="HEX_eukaryotic_N"/>
</dbReference>
<feature type="active site" description="Proton donor" evidence="7">
    <location>
        <position position="369"/>
    </location>
</feature>
<dbReference type="GO" id="GO:0016020">
    <property type="term" value="C:membrane"/>
    <property type="evidence" value="ECO:0007669"/>
    <property type="project" value="TreeGrafter"/>
</dbReference>
<evidence type="ECO:0000256" key="3">
    <source>
        <dbReference type="ARBA" id="ARBA00022801"/>
    </source>
</evidence>
<protein>
    <recommendedName>
        <fullName evidence="6">Beta-hexosaminidase</fullName>
        <ecNumber evidence="6">3.2.1.52</ecNumber>
    </recommendedName>
</protein>
<evidence type="ECO:0000259" key="10">
    <source>
        <dbReference type="Pfam" id="PF14845"/>
    </source>
</evidence>
<keyword evidence="8" id="KW-0732">Signal</keyword>
<keyword evidence="12" id="KW-1185">Reference proteome</keyword>
<organism evidence="11 12">
    <name type="scientific">Tigriopus californicus</name>
    <name type="common">Marine copepod</name>
    <dbReference type="NCBI Taxonomy" id="6832"/>
    <lineage>
        <taxon>Eukaryota</taxon>
        <taxon>Metazoa</taxon>
        <taxon>Ecdysozoa</taxon>
        <taxon>Arthropoda</taxon>
        <taxon>Crustacea</taxon>
        <taxon>Multicrustacea</taxon>
        <taxon>Hexanauplia</taxon>
        <taxon>Copepoda</taxon>
        <taxon>Harpacticoida</taxon>
        <taxon>Harpacticidae</taxon>
        <taxon>Tigriopus</taxon>
    </lineage>
</organism>
<dbReference type="SUPFAM" id="SSF55545">
    <property type="entry name" value="beta-N-acetylhexosaminidase-like domain"/>
    <property type="match status" value="1"/>
</dbReference>
<evidence type="ECO:0000256" key="1">
    <source>
        <dbReference type="ARBA" id="ARBA00001231"/>
    </source>
</evidence>
<keyword evidence="5 6" id="KW-0326">Glycosidase</keyword>
<comment type="similarity">
    <text evidence="2 6">Belongs to the glycosyl hydrolase 20 family.</text>
</comment>
<evidence type="ECO:0000259" key="9">
    <source>
        <dbReference type="Pfam" id="PF00728"/>
    </source>
</evidence>
<evidence type="ECO:0000256" key="6">
    <source>
        <dbReference type="PIRNR" id="PIRNR001093"/>
    </source>
</evidence>
<dbReference type="InterPro" id="IPR029018">
    <property type="entry name" value="Hex-like_dom2"/>
</dbReference>
<dbReference type="GO" id="GO:0005764">
    <property type="term" value="C:lysosome"/>
    <property type="evidence" value="ECO:0007669"/>
    <property type="project" value="TreeGrafter"/>
</dbReference>
<evidence type="ECO:0000256" key="7">
    <source>
        <dbReference type="PIRSR" id="PIRSR001093-1"/>
    </source>
</evidence>
<gene>
    <name evidence="11" type="ORF">TCAL_01039</name>
</gene>
<dbReference type="Gene3D" id="3.20.20.80">
    <property type="entry name" value="Glycosidases"/>
    <property type="match status" value="1"/>
</dbReference>
<feature type="domain" description="Glycoside hydrolase family 20 catalytic" evidence="9">
    <location>
        <begin position="480"/>
        <end position="509"/>
    </location>
</feature>